<dbReference type="RefSeq" id="WP_154438768.1">
    <property type="nucleotide sequence ID" value="NZ_VUNQ01000003.1"/>
</dbReference>
<gene>
    <name evidence="2" type="ORF">FYJ83_02530</name>
</gene>
<feature type="transmembrane region" description="Helical" evidence="1">
    <location>
        <begin position="9"/>
        <end position="31"/>
    </location>
</feature>
<keyword evidence="1" id="KW-0472">Membrane</keyword>
<reference evidence="2 3" key="1">
    <citation type="submission" date="2019-09" db="EMBL/GenBank/DDBJ databases">
        <title>In-depth cultivation of the pig gut microbiome towards novel bacterial diversity and tailored functional studies.</title>
        <authorList>
            <person name="Wylensek D."/>
            <person name="Hitch T.C.A."/>
            <person name="Clavel T."/>
        </authorList>
    </citation>
    <scope>NUCLEOTIDE SEQUENCE [LARGE SCALE GENOMIC DNA]</scope>
    <source>
        <strain evidence="2 3">WCA3-693-APC-4?</strain>
    </source>
</reference>
<sequence length="95" mass="10479">MRKQGFQKIVTIITIISIVITIISLGFNLILPKYLAYKLNGELGTVSSIGIIGGVDGPTAVYITSQLSPYIFTYIFLLISIAGILYLFFTRKMAK</sequence>
<dbReference type="AlphaFoldDB" id="A0A6N7XX08"/>
<keyword evidence="1" id="KW-0812">Transmembrane</keyword>
<keyword evidence="3" id="KW-1185">Reference proteome</keyword>
<name>A0A6N7XX08_9FIRM</name>
<comment type="caution">
    <text evidence="2">The sequence shown here is derived from an EMBL/GenBank/DDBJ whole genome shotgun (WGS) entry which is preliminary data.</text>
</comment>
<dbReference type="Proteomes" id="UP000469523">
    <property type="component" value="Unassembled WGS sequence"/>
</dbReference>
<evidence type="ECO:0000256" key="1">
    <source>
        <dbReference type="SAM" id="Phobius"/>
    </source>
</evidence>
<evidence type="ECO:0000313" key="2">
    <source>
        <dbReference type="EMBL" id="MSU00340.1"/>
    </source>
</evidence>
<organism evidence="2 3">
    <name type="scientific">Tissierella pigra</name>
    <dbReference type="NCBI Taxonomy" id="2607614"/>
    <lineage>
        <taxon>Bacteria</taxon>
        <taxon>Bacillati</taxon>
        <taxon>Bacillota</taxon>
        <taxon>Tissierellia</taxon>
        <taxon>Tissierellales</taxon>
        <taxon>Tissierellaceae</taxon>
        <taxon>Tissierella</taxon>
    </lineage>
</organism>
<protein>
    <submittedName>
        <fullName evidence="2">Sodium ion-translocating decarboxylase subunit beta</fullName>
    </submittedName>
</protein>
<keyword evidence="1" id="KW-1133">Transmembrane helix</keyword>
<dbReference type="EMBL" id="VUNQ01000003">
    <property type="protein sequence ID" value="MSU00340.1"/>
    <property type="molecule type" value="Genomic_DNA"/>
</dbReference>
<proteinExistence type="predicted"/>
<evidence type="ECO:0000313" key="3">
    <source>
        <dbReference type="Proteomes" id="UP000469523"/>
    </source>
</evidence>
<feature type="transmembrane region" description="Helical" evidence="1">
    <location>
        <begin position="71"/>
        <end position="89"/>
    </location>
</feature>
<accession>A0A6N7XX08</accession>